<feature type="region of interest" description="Disordered" evidence="1">
    <location>
        <begin position="1482"/>
        <end position="1533"/>
    </location>
</feature>
<comment type="caution">
    <text evidence="2">The sequence shown here is derived from an EMBL/GenBank/DDBJ whole genome shotgun (WGS) entry which is preliminary data.</text>
</comment>
<feature type="compositionally biased region" description="Pro residues" evidence="1">
    <location>
        <begin position="1058"/>
        <end position="1067"/>
    </location>
</feature>
<feature type="compositionally biased region" description="Low complexity" evidence="1">
    <location>
        <begin position="550"/>
        <end position="561"/>
    </location>
</feature>
<evidence type="ECO:0000313" key="2">
    <source>
        <dbReference type="EMBL" id="GIL86276.1"/>
    </source>
</evidence>
<gene>
    <name evidence="2" type="ORF">Vretifemale_14682</name>
</gene>
<feature type="non-terminal residue" evidence="2">
    <location>
        <position position="1"/>
    </location>
</feature>
<feature type="region of interest" description="Disordered" evidence="1">
    <location>
        <begin position="1386"/>
        <end position="1413"/>
    </location>
</feature>
<reference evidence="2" key="1">
    <citation type="journal article" date="2021" name="Proc. Natl. Acad. Sci. U.S.A.">
        <title>Three genomes in the algal genus Volvox reveal the fate of a haploid sex-determining region after a transition to homothallism.</title>
        <authorList>
            <person name="Yamamoto K."/>
            <person name="Hamaji T."/>
            <person name="Kawai-Toyooka H."/>
            <person name="Matsuzaki R."/>
            <person name="Takahashi F."/>
            <person name="Nishimura Y."/>
            <person name="Kawachi M."/>
            <person name="Noguchi H."/>
            <person name="Minakuchi Y."/>
            <person name="Umen J.G."/>
            <person name="Toyoda A."/>
            <person name="Nozaki H."/>
        </authorList>
    </citation>
    <scope>NUCLEOTIDE SEQUENCE</scope>
    <source>
        <strain evidence="2">NIES-3786</strain>
    </source>
</reference>
<feature type="region of interest" description="Disordered" evidence="1">
    <location>
        <begin position="292"/>
        <end position="331"/>
    </location>
</feature>
<accession>A0A8J4CT82</accession>
<feature type="compositionally biased region" description="Polar residues" evidence="1">
    <location>
        <begin position="30"/>
        <end position="65"/>
    </location>
</feature>
<evidence type="ECO:0000313" key="3">
    <source>
        <dbReference type="Proteomes" id="UP000747110"/>
    </source>
</evidence>
<feature type="compositionally biased region" description="Polar residues" evidence="1">
    <location>
        <begin position="562"/>
        <end position="572"/>
    </location>
</feature>
<name>A0A8J4CT82_9CHLO</name>
<feature type="region of interest" description="Disordered" evidence="1">
    <location>
        <begin position="373"/>
        <end position="401"/>
    </location>
</feature>
<feature type="compositionally biased region" description="Low complexity" evidence="1">
    <location>
        <begin position="379"/>
        <end position="392"/>
    </location>
</feature>
<keyword evidence="3" id="KW-1185">Reference proteome</keyword>
<feature type="region of interest" description="Disordered" evidence="1">
    <location>
        <begin position="1310"/>
        <end position="1343"/>
    </location>
</feature>
<dbReference type="Proteomes" id="UP000747110">
    <property type="component" value="Unassembled WGS sequence"/>
</dbReference>
<dbReference type="EMBL" id="BNCP01000035">
    <property type="protein sequence ID" value="GIL86276.1"/>
    <property type="molecule type" value="Genomic_DNA"/>
</dbReference>
<feature type="region of interest" description="Disordered" evidence="1">
    <location>
        <begin position="1"/>
        <end position="111"/>
    </location>
</feature>
<feature type="region of interest" description="Disordered" evidence="1">
    <location>
        <begin position="550"/>
        <end position="572"/>
    </location>
</feature>
<evidence type="ECO:0000256" key="1">
    <source>
        <dbReference type="SAM" id="MobiDB-lite"/>
    </source>
</evidence>
<feature type="compositionally biased region" description="Polar residues" evidence="1">
    <location>
        <begin position="1482"/>
        <end position="1503"/>
    </location>
</feature>
<organism evidence="2 3">
    <name type="scientific">Volvox reticuliferus</name>
    <dbReference type="NCBI Taxonomy" id="1737510"/>
    <lineage>
        <taxon>Eukaryota</taxon>
        <taxon>Viridiplantae</taxon>
        <taxon>Chlorophyta</taxon>
        <taxon>core chlorophytes</taxon>
        <taxon>Chlorophyceae</taxon>
        <taxon>CS clade</taxon>
        <taxon>Chlamydomonadales</taxon>
        <taxon>Volvocaceae</taxon>
        <taxon>Volvox</taxon>
    </lineage>
</organism>
<feature type="region of interest" description="Disordered" evidence="1">
    <location>
        <begin position="1043"/>
        <end position="1067"/>
    </location>
</feature>
<sequence length="1533" mass="153284">ENLSRISGGLSRVGSLPQGASAPPMLSRLSRGSFNISNPSNSSERLAQLMSNPSMTPTAQSSNSPVAPPGVNDSGPAAADVVADVGSTGSPGHELRRTGGEGSGGGSFKGSSLWSALRVQERDDRAAGVCGNGAECDRDATGAVAVHGTQDAASPEAPVSLDSAIKIGSGHISGGAIAAALAPVVAASGSPVRDWQQQLQLPLGSPLPEADDVLLIPAAAPKSSPSSSPQMPGPSVKVGAGVTVCGGGSGGVLVPSSTLAGVMRAFEIPAEAPRFAPPDLPTVLEAEDEPTSCVSLTHGSPTLSPLVGDESPTRPVPNSGAASSGTVDTGGMSRVSENIVVVTAVAAASSSSISLADASLAEVSPPVPAALAKMSPTRQQQLLSSQPLAPQSHGDMAASTRCADGDAHAEMMQRGVAREAPGSQSLSQPQPRLEAEVLECLALRAEERSFTTAVAAAVEDGELESRSAVAIAAVEDVKKVVRDSSEILPADVARDESGGAVDAAILCIESGRPTASTTAAAAATADSCDYAHYEKPTSDVSMRTPVPAPAASTATVAASTTHAQTPTNGTNPPTAVCSAQPTNPYPAGEISCAPYNVQHSVCGTVIGPAVARTAAVGSGNGQRYVSTEAAALPRAPMSPGWHEPSPFVRHTLAEASRQSNVSSETKPTVGRIMTASRRVHPMGMTSAPSAEVWTASQPFLNPPRPLPLPPPVPLTTPFARPSIGMHTVEPLVASPALSSHQQQQPSMFPAVGSSPFLQPALAGHVSEPFTASQLRPNAMTLPPPVAVASPFQRPSMNVRPDEVHGVQSPPPPPTVPNARASPFLRPSLGVHTAELLVEQPPLPLPPASLGAAGMARFSRPPAGGSHDFTTLEALQPGRPVAAAGGSRFTRASLSSTPSGGIVIVGTELPPLPSIGLRANEPVAGGMPFSIDAVPPGFARPNMEVLLASGSSSAAGSMAPAGYSEAVRHMTVSASGMFGYGSAPGGAAAPAVMATLPVAYLPQAETAAAVGNGEFPGFPPPAPPPIGITAALNLDPDLPRFARATAGRHHDPDDYTPDLPGPSFTPPPSELQPAALPTQLIVYSESVVPLPSAVPPPFSYNTANASNVHMDNVSSVGHPGPYSASDAASSKYSGGAAAAVPSSPGAWSSHQSPRLRLLTLPSPSSMGSTAAATKAVQLRDLWPISQGGRGVAVARGAGRVSYSGIGGAEASVYGAAGPSAWLGIDAPQCWQVDGTAACNTANRTMVSGPPRFQRDSLRTLEAKGLVPALVGASGGEGPSVAASSGDALPSGAGTPAAVGFLRAVRDAVTGSIGKKHDGHGAGSKATTPRRSANGGGGSGAAVDGEAAHAEVASPALYGNGNGNGGFTAPAGPSGASPYVSAALAMAADGSSSGGDGTATAAATLPRGPFDRSSMPLSQIMTRTLPENEEVFPCELERARSLDGLGGLGMGASFATAGTTSSVSIGGASNNSFDEALRLAKSSLSTVPESGPSFSHPSLGPSSTGAGEAAVLNGGSPAHSSASGMAEMRRRKQQQ</sequence>
<feature type="compositionally biased region" description="Polar residues" evidence="1">
    <location>
        <begin position="292"/>
        <end position="303"/>
    </location>
</feature>
<proteinExistence type="predicted"/>
<protein>
    <submittedName>
        <fullName evidence="2">Uncharacterized protein</fullName>
    </submittedName>
</protein>